<dbReference type="PANTHER" id="PTHR44196">
    <property type="entry name" value="DEHYDROGENASE/REDUCTASE SDR FAMILY MEMBER 7B"/>
    <property type="match status" value="1"/>
</dbReference>
<evidence type="ECO:0000313" key="5">
    <source>
        <dbReference type="Proteomes" id="UP000634476"/>
    </source>
</evidence>
<dbReference type="InterPro" id="IPR036291">
    <property type="entry name" value="NAD(P)-bd_dom_sf"/>
</dbReference>
<organism evidence="4 5">
    <name type="scientific">Planobispora takensis</name>
    <dbReference type="NCBI Taxonomy" id="1367882"/>
    <lineage>
        <taxon>Bacteria</taxon>
        <taxon>Bacillati</taxon>
        <taxon>Actinomycetota</taxon>
        <taxon>Actinomycetes</taxon>
        <taxon>Streptosporangiales</taxon>
        <taxon>Streptosporangiaceae</taxon>
        <taxon>Planobispora</taxon>
    </lineage>
</organism>
<comment type="similarity">
    <text evidence="1">Belongs to the short-chain dehydrogenases/reductases (SDR) family.</text>
</comment>
<gene>
    <name evidence="4" type="ORF">Pta02_72820</name>
</gene>
<evidence type="ECO:0000256" key="1">
    <source>
        <dbReference type="ARBA" id="ARBA00006484"/>
    </source>
</evidence>
<dbReference type="SUPFAM" id="SSF51735">
    <property type="entry name" value="NAD(P)-binding Rossmann-fold domains"/>
    <property type="match status" value="1"/>
</dbReference>
<dbReference type="Gene3D" id="3.40.50.720">
    <property type="entry name" value="NAD(P)-binding Rossmann-like Domain"/>
    <property type="match status" value="1"/>
</dbReference>
<comment type="caution">
    <text evidence="4">The sequence shown here is derived from an EMBL/GenBank/DDBJ whole genome shotgun (WGS) entry which is preliminary data.</text>
</comment>
<dbReference type="Pfam" id="PF00106">
    <property type="entry name" value="adh_short"/>
    <property type="match status" value="1"/>
</dbReference>
<dbReference type="PROSITE" id="PS00061">
    <property type="entry name" value="ADH_SHORT"/>
    <property type="match status" value="1"/>
</dbReference>
<dbReference type="PRINTS" id="PR00081">
    <property type="entry name" value="GDHRDH"/>
</dbReference>
<dbReference type="InterPro" id="IPR020904">
    <property type="entry name" value="Sc_DH/Rdtase_CS"/>
</dbReference>
<dbReference type="GO" id="GO:0016020">
    <property type="term" value="C:membrane"/>
    <property type="evidence" value="ECO:0007669"/>
    <property type="project" value="TreeGrafter"/>
</dbReference>
<keyword evidence="2" id="KW-0560">Oxidoreductase</keyword>
<dbReference type="PANTHER" id="PTHR44196:SF2">
    <property type="entry name" value="SHORT-CHAIN DEHYDROGENASE-RELATED"/>
    <property type="match status" value="1"/>
</dbReference>
<dbReference type="AlphaFoldDB" id="A0A8J3WWS3"/>
<feature type="region of interest" description="Disordered" evidence="3">
    <location>
        <begin position="250"/>
        <end position="278"/>
    </location>
</feature>
<dbReference type="PIRSF" id="PIRSF000126">
    <property type="entry name" value="11-beta-HSD1"/>
    <property type="match status" value="1"/>
</dbReference>
<dbReference type="CDD" id="cd05233">
    <property type="entry name" value="SDR_c"/>
    <property type="match status" value="1"/>
</dbReference>
<keyword evidence="5" id="KW-1185">Reference proteome</keyword>
<evidence type="ECO:0000256" key="2">
    <source>
        <dbReference type="ARBA" id="ARBA00023002"/>
    </source>
</evidence>
<dbReference type="GO" id="GO:0016491">
    <property type="term" value="F:oxidoreductase activity"/>
    <property type="evidence" value="ECO:0007669"/>
    <property type="project" value="UniProtKB-KW"/>
</dbReference>
<protein>
    <submittedName>
        <fullName evidence="4">Oxidoreductase</fullName>
    </submittedName>
</protein>
<proteinExistence type="inferred from homology"/>
<reference evidence="4" key="1">
    <citation type="submission" date="2021-01" db="EMBL/GenBank/DDBJ databases">
        <title>Whole genome shotgun sequence of Planobispora takensis NBRC 109077.</title>
        <authorList>
            <person name="Komaki H."/>
            <person name="Tamura T."/>
        </authorList>
    </citation>
    <scope>NUCLEOTIDE SEQUENCE</scope>
    <source>
        <strain evidence="4">NBRC 109077</strain>
    </source>
</reference>
<sequence>MDNTNGTKPLAVVTGASSGIGYELARQFAENGFDLVVAAEDERLFPAARSLEDLGAAVSSVQVDLAHYEGVEELHTRIAASGRPVDAIAVNAGIGVSGDFARETDLNAELKLIKLNVVSSVHLAKLVLPGMVERGRGRVLFTSSIAGTMPGPFHAVYAASKAFLYSFSEGIREELKDTGVTVTALLPGPTDTDFFRRADMEDTKVGAGQKDDPAEVARQGFKALMSGDDHVVAGSKKNVVQAVAGKIMPESAQAKMTRRMTEPGSGDPDGEGEDRGGE</sequence>
<evidence type="ECO:0000256" key="3">
    <source>
        <dbReference type="SAM" id="MobiDB-lite"/>
    </source>
</evidence>
<dbReference type="Proteomes" id="UP000634476">
    <property type="component" value="Unassembled WGS sequence"/>
</dbReference>
<evidence type="ECO:0000313" key="4">
    <source>
        <dbReference type="EMBL" id="GII05274.1"/>
    </source>
</evidence>
<dbReference type="InterPro" id="IPR002347">
    <property type="entry name" value="SDR_fam"/>
</dbReference>
<dbReference type="EMBL" id="BOOK01000065">
    <property type="protein sequence ID" value="GII05274.1"/>
    <property type="molecule type" value="Genomic_DNA"/>
</dbReference>
<name>A0A8J3WWS3_9ACTN</name>
<accession>A0A8J3WWS3</accession>
<dbReference type="RefSeq" id="WP_203879495.1">
    <property type="nucleotide sequence ID" value="NZ_BOOK01000065.1"/>
</dbReference>